<evidence type="ECO:0000313" key="8">
    <source>
        <dbReference type="Proteomes" id="UP001597181"/>
    </source>
</evidence>
<evidence type="ECO:0000313" key="7">
    <source>
        <dbReference type="EMBL" id="MFD1201811.1"/>
    </source>
</evidence>
<dbReference type="Gene3D" id="1.20.1250.20">
    <property type="entry name" value="MFS general substrate transporter like domains"/>
    <property type="match status" value="1"/>
</dbReference>
<dbReference type="SUPFAM" id="SSF103473">
    <property type="entry name" value="MFS general substrate transporter"/>
    <property type="match status" value="1"/>
</dbReference>
<accession>A0ABW3TMB0</accession>
<evidence type="ECO:0000256" key="2">
    <source>
        <dbReference type="ARBA" id="ARBA00022692"/>
    </source>
</evidence>
<evidence type="ECO:0000256" key="5">
    <source>
        <dbReference type="SAM" id="Phobius"/>
    </source>
</evidence>
<sequence length="371" mass="37236">MSYGLRAAIAYELLALGKDGAWLGYSAAAFALPPLMLALPSGRLVRRFGERTSMVIGGAAFLVAVLIVLCAGTSPAGLIAASAMIGCGVLFSVVGEQSWVMSVVPGGRLDFAFGIYTLATSTGQMLGPLLLLIRPLSPAAGAQPAATALAEIAWLCFALASVALLLSCVISPSGAGGAAAPTGGVLQLLRSPGVPAALYASSIVLTSLDIAIMYLPLLAESRGISAGWVSAMLVARGAATMLSRVTLAAMTRTFGRRAVLIGGGGVAGLALISLSLPLPPLWALVSFALYGLAAGTVQPLTMSWMTLITTLDQRSIAASLRLLGNRIGQTGVPLVAASLSSFGGAAAVFGAVGTGLLAAAVLSRAAPNDTQ</sequence>
<feature type="domain" description="Major facilitator superfamily (MFS) profile" evidence="6">
    <location>
        <begin position="1"/>
        <end position="371"/>
    </location>
</feature>
<dbReference type="PANTHER" id="PTHR23526">
    <property type="entry name" value="INTEGRAL MEMBRANE TRANSPORT PROTEIN-RELATED"/>
    <property type="match status" value="1"/>
</dbReference>
<evidence type="ECO:0000256" key="4">
    <source>
        <dbReference type="ARBA" id="ARBA00023136"/>
    </source>
</evidence>
<feature type="transmembrane region" description="Helical" evidence="5">
    <location>
        <begin position="145"/>
        <end position="166"/>
    </location>
</feature>
<gene>
    <name evidence="7" type="ORF">ACFQ3U_07890</name>
</gene>
<keyword evidence="8" id="KW-1185">Reference proteome</keyword>
<evidence type="ECO:0000259" key="6">
    <source>
        <dbReference type="PROSITE" id="PS50850"/>
    </source>
</evidence>
<dbReference type="InterPro" id="IPR052528">
    <property type="entry name" value="Sugar_transport-like"/>
</dbReference>
<name>A0ABW3TMB0_9MICO</name>
<feature type="transmembrane region" description="Helical" evidence="5">
    <location>
        <begin position="332"/>
        <end position="362"/>
    </location>
</feature>
<feature type="transmembrane region" description="Helical" evidence="5">
    <location>
        <begin position="259"/>
        <end position="278"/>
    </location>
</feature>
<evidence type="ECO:0000256" key="3">
    <source>
        <dbReference type="ARBA" id="ARBA00022989"/>
    </source>
</evidence>
<dbReference type="InterPro" id="IPR020846">
    <property type="entry name" value="MFS_dom"/>
</dbReference>
<comment type="caution">
    <text evidence="7">The sequence shown here is derived from an EMBL/GenBank/DDBJ whole genome shotgun (WGS) entry which is preliminary data.</text>
</comment>
<feature type="transmembrane region" description="Helical" evidence="5">
    <location>
        <begin position="196"/>
        <end position="219"/>
    </location>
</feature>
<proteinExistence type="predicted"/>
<dbReference type="PANTHER" id="PTHR23526:SF4">
    <property type="entry name" value="INTEGRAL MEMBRANE TRANSPORT PROTEIN"/>
    <property type="match status" value="1"/>
</dbReference>
<keyword evidence="2 5" id="KW-0812">Transmembrane</keyword>
<feature type="transmembrane region" description="Helical" evidence="5">
    <location>
        <begin position="20"/>
        <end position="39"/>
    </location>
</feature>
<dbReference type="EMBL" id="JBHTLY010000003">
    <property type="protein sequence ID" value="MFD1201811.1"/>
    <property type="molecule type" value="Genomic_DNA"/>
</dbReference>
<dbReference type="InterPro" id="IPR036259">
    <property type="entry name" value="MFS_trans_sf"/>
</dbReference>
<protein>
    <submittedName>
        <fullName evidence="7">MFS transporter</fullName>
    </submittedName>
</protein>
<comment type="subcellular location">
    <subcellularLocation>
        <location evidence="1">Cell membrane</location>
        <topology evidence="1">Multi-pass membrane protein</topology>
    </subcellularLocation>
</comment>
<evidence type="ECO:0000256" key="1">
    <source>
        <dbReference type="ARBA" id="ARBA00004651"/>
    </source>
</evidence>
<organism evidence="7 8">
    <name type="scientific">Leucobacter albus</name>
    <dbReference type="NCBI Taxonomy" id="272210"/>
    <lineage>
        <taxon>Bacteria</taxon>
        <taxon>Bacillati</taxon>
        <taxon>Actinomycetota</taxon>
        <taxon>Actinomycetes</taxon>
        <taxon>Micrococcales</taxon>
        <taxon>Microbacteriaceae</taxon>
        <taxon>Leucobacter</taxon>
    </lineage>
</organism>
<feature type="transmembrane region" description="Helical" evidence="5">
    <location>
        <begin position="60"/>
        <end position="91"/>
    </location>
</feature>
<dbReference type="PROSITE" id="PS50850">
    <property type="entry name" value="MFS"/>
    <property type="match status" value="1"/>
</dbReference>
<keyword evidence="4 5" id="KW-0472">Membrane</keyword>
<keyword evidence="3 5" id="KW-1133">Transmembrane helix</keyword>
<dbReference type="RefSeq" id="WP_343960092.1">
    <property type="nucleotide sequence ID" value="NZ_BAAAKZ010000004.1"/>
</dbReference>
<dbReference type="InterPro" id="IPR011701">
    <property type="entry name" value="MFS"/>
</dbReference>
<reference evidence="8" key="1">
    <citation type="journal article" date="2019" name="Int. J. Syst. Evol. Microbiol.">
        <title>The Global Catalogue of Microorganisms (GCM) 10K type strain sequencing project: providing services to taxonomists for standard genome sequencing and annotation.</title>
        <authorList>
            <consortium name="The Broad Institute Genomics Platform"/>
            <consortium name="The Broad Institute Genome Sequencing Center for Infectious Disease"/>
            <person name="Wu L."/>
            <person name="Ma J."/>
        </authorList>
    </citation>
    <scope>NUCLEOTIDE SEQUENCE [LARGE SCALE GENOMIC DNA]</scope>
    <source>
        <strain evidence="8">CCUG 50213</strain>
    </source>
</reference>
<feature type="transmembrane region" description="Helical" evidence="5">
    <location>
        <begin position="111"/>
        <end position="133"/>
    </location>
</feature>
<dbReference type="Pfam" id="PF07690">
    <property type="entry name" value="MFS_1"/>
    <property type="match status" value="1"/>
</dbReference>
<dbReference type="Proteomes" id="UP001597181">
    <property type="component" value="Unassembled WGS sequence"/>
</dbReference>